<sequence>MVQSAIDLEQRISSQSRLDAPEGTSPVVIIPGNNKVIITAPHATESFREGRYRMSDGAGTAALAAMLNSLTCATVIYTQYRTRSDANYYDDNAFKDALAKLIHTSKPMLVLDIHGSHDSRPYEVDFGTLEGKSLFGDSTRLHQLIASLHKEGILNLSSNYFAAQKNRTITRFSHAKGVPAIQLEINSSWLRPAEGGLMAHRFAQVLQGLARYIRIITNNASGKCEQA</sequence>
<evidence type="ECO:0000313" key="1">
    <source>
        <dbReference type="EMBL" id="AXO87661.1"/>
    </source>
</evidence>
<evidence type="ECO:0000313" key="2">
    <source>
        <dbReference type="Proteomes" id="UP000258127"/>
    </source>
</evidence>
<reference evidence="1 2" key="1">
    <citation type="submission" date="2018-08" db="EMBL/GenBank/DDBJ databases">
        <authorList>
            <person name="Lee Y."/>
            <person name="Kakembo D."/>
        </authorList>
    </citation>
    <scope>NUCLEOTIDE SEQUENCE [LARGE SCALE GENOMIC DNA]</scope>
    <source>
        <strain evidence="1 2">JBCS1880</strain>
    </source>
</reference>
<dbReference type="EMBL" id="CP031641">
    <property type="protein sequence ID" value="AXO87661.1"/>
    <property type="molecule type" value="Genomic_DNA"/>
</dbReference>
<accession>A0AAI8PAS4</accession>
<keyword evidence="2" id="KW-1185">Reference proteome</keyword>
<dbReference type="AlphaFoldDB" id="A0AAI8PAS4"/>
<protein>
    <submittedName>
        <fullName evidence="1">Ketol-acid reductoisomerase</fullName>
    </submittedName>
</protein>
<dbReference type="Proteomes" id="UP000258127">
    <property type="component" value="Chromosome"/>
</dbReference>
<name>A0AAI8PAS4_9PSED</name>
<proteinExistence type="predicted"/>
<gene>
    <name evidence="1" type="ORF">DZC75_06360</name>
</gene>
<organism evidence="1 2">
    <name type="scientific">Pseudomonas parafulva</name>
    <dbReference type="NCBI Taxonomy" id="157782"/>
    <lineage>
        <taxon>Bacteria</taxon>
        <taxon>Pseudomonadati</taxon>
        <taxon>Pseudomonadota</taxon>
        <taxon>Gammaproteobacteria</taxon>
        <taxon>Pseudomonadales</taxon>
        <taxon>Pseudomonadaceae</taxon>
        <taxon>Pseudomonas</taxon>
    </lineage>
</organism>
<dbReference type="Gene3D" id="3.40.630.40">
    <property type="entry name" value="Zn-dependent exopeptidases"/>
    <property type="match status" value="1"/>
</dbReference>
<dbReference type="SUPFAM" id="SSF53187">
    <property type="entry name" value="Zn-dependent exopeptidases"/>
    <property type="match status" value="1"/>
</dbReference>